<dbReference type="Proteomes" id="UP000655751">
    <property type="component" value="Unassembled WGS sequence"/>
</dbReference>
<accession>A0A931I8E1</accession>
<keyword evidence="2" id="KW-1185">Reference proteome</keyword>
<reference evidence="1" key="1">
    <citation type="submission" date="2020-11" db="EMBL/GenBank/DDBJ databases">
        <title>Nocardia NEAU-351.nov., a novel actinomycete isolated from the cow dung.</title>
        <authorList>
            <person name="Zhang X."/>
        </authorList>
    </citation>
    <scope>NUCLEOTIDE SEQUENCE</scope>
    <source>
        <strain evidence="1">NEAU-351</strain>
    </source>
</reference>
<gene>
    <name evidence="1" type="ORF">IT779_10655</name>
</gene>
<evidence type="ECO:0000313" key="2">
    <source>
        <dbReference type="Proteomes" id="UP000655751"/>
    </source>
</evidence>
<dbReference type="AlphaFoldDB" id="A0A931I8E1"/>
<dbReference type="RefSeq" id="WP_196149061.1">
    <property type="nucleotide sequence ID" value="NZ_JADMLG010000003.1"/>
</dbReference>
<proteinExistence type="predicted"/>
<name>A0A931I8E1_9NOCA</name>
<evidence type="ECO:0000313" key="1">
    <source>
        <dbReference type="EMBL" id="MBH0776744.1"/>
    </source>
</evidence>
<protein>
    <submittedName>
        <fullName evidence="1">Uncharacterized protein</fullName>
    </submittedName>
</protein>
<organism evidence="1 2">
    <name type="scientific">Nocardia bovistercoris</name>
    <dbReference type="NCBI Taxonomy" id="2785916"/>
    <lineage>
        <taxon>Bacteria</taxon>
        <taxon>Bacillati</taxon>
        <taxon>Actinomycetota</taxon>
        <taxon>Actinomycetes</taxon>
        <taxon>Mycobacteriales</taxon>
        <taxon>Nocardiaceae</taxon>
        <taxon>Nocardia</taxon>
    </lineage>
</organism>
<sequence>MSEDERDRWAIDRLPFPYAEALRLRAAGVDDEVIAQVLALDVAAVGSVLTMAEVKPAAIRDRGRR</sequence>
<comment type="caution">
    <text evidence="1">The sequence shown here is derived from an EMBL/GenBank/DDBJ whole genome shotgun (WGS) entry which is preliminary data.</text>
</comment>
<dbReference type="EMBL" id="JADMLG010000003">
    <property type="protein sequence ID" value="MBH0776744.1"/>
    <property type="molecule type" value="Genomic_DNA"/>
</dbReference>